<evidence type="ECO:0000256" key="1">
    <source>
        <dbReference type="ARBA" id="ARBA00005132"/>
    </source>
</evidence>
<dbReference type="SUPFAM" id="SSF52540">
    <property type="entry name" value="P-loop containing nucleoside triphosphate hydrolases"/>
    <property type="match status" value="1"/>
</dbReference>
<keyword evidence="11" id="KW-0270">Exopolysaccharide synthesis</keyword>
<evidence type="ECO:0000256" key="9">
    <source>
        <dbReference type="ARBA" id="ARBA00022903"/>
    </source>
</evidence>
<comment type="pathway">
    <text evidence="1">Capsule biogenesis; capsule polysaccharide biosynthesis.</text>
</comment>
<keyword evidence="6" id="KW-0547">Nucleotide-binding</keyword>
<dbReference type="InterPro" id="IPR025669">
    <property type="entry name" value="AAA_dom"/>
</dbReference>
<name>A0A1L7GUZ8_LIMFE</name>
<dbReference type="NCBIfam" id="TIGR01007">
    <property type="entry name" value="eps_fam"/>
    <property type="match status" value="1"/>
</dbReference>
<dbReference type="InterPro" id="IPR050445">
    <property type="entry name" value="Bact_polysacc_biosynth/exp"/>
</dbReference>
<feature type="domain" description="AAA" evidence="14">
    <location>
        <begin position="64"/>
        <end position="195"/>
    </location>
</feature>
<protein>
    <recommendedName>
        <fullName evidence="4">Tyrosine-protein kinase CpsD</fullName>
        <ecNumber evidence="3">2.7.10.2</ecNumber>
    </recommendedName>
</protein>
<dbReference type="PANTHER" id="PTHR32309">
    <property type="entry name" value="TYROSINE-PROTEIN KINASE"/>
    <property type="match status" value="1"/>
</dbReference>
<dbReference type="Gene3D" id="3.40.50.300">
    <property type="entry name" value="P-loop containing nucleotide triphosphate hydrolases"/>
    <property type="match status" value="1"/>
</dbReference>
<dbReference type="FunFam" id="3.40.50.300:FF:000527">
    <property type="entry name" value="Tyrosine-protein kinase etk"/>
    <property type="match status" value="1"/>
</dbReference>
<sequence>MGLFKHRYTKSTDTMNNGVMLITLADPKSGPAEQFRTIRTNIHFMSVDRPLKTVAFTSSGISEGKSTVAANVAIAWAQEGKRVLLIDADLRRSTLHATFGLSNQKGLTTILTGDSKEVDLSNVVQKSGVENLEVLTAGPVPPNPSELLGSQRMQSLINGVREAYDIVVLDVPPMLQVTDTQVLSSNLDGVILVVRQGVTQKAAIRRAVEMLKISQANVLGYVMNDVYDDDAGYGYGYGYDYEGGEG</sequence>
<accession>A0A1L7GUZ8</accession>
<evidence type="ECO:0000313" key="15">
    <source>
        <dbReference type="EMBL" id="APU45783.1"/>
    </source>
</evidence>
<comment type="function">
    <text evidence="12">Involved in the regulation of capsular polysaccharide biosynthesis. Autophosphorylation of CpsD attenuates its activity and reduces the level of encapsulation. May be part of a complex that directs the coordinated polymerization and export to the cell surface of the capsular polysaccharide.</text>
</comment>
<evidence type="ECO:0000256" key="10">
    <source>
        <dbReference type="ARBA" id="ARBA00023137"/>
    </source>
</evidence>
<evidence type="ECO:0000256" key="8">
    <source>
        <dbReference type="ARBA" id="ARBA00022840"/>
    </source>
</evidence>
<keyword evidence="5" id="KW-0808">Transferase</keyword>
<keyword evidence="10" id="KW-0829">Tyrosine-protein kinase</keyword>
<dbReference type="AlphaFoldDB" id="A0A1L7GUZ8"/>
<dbReference type="GO" id="GO:0004715">
    <property type="term" value="F:non-membrane spanning protein tyrosine kinase activity"/>
    <property type="evidence" value="ECO:0007669"/>
    <property type="project" value="UniProtKB-EC"/>
</dbReference>
<dbReference type="UniPathway" id="UPA00934"/>
<evidence type="ECO:0000256" key="2">
    <source>
        <dbReference type="ARBA" id="ARBA00007316"/>
    </source>
</evidence>
<dbReference type="GO" id="GO:0005886">
    <property type="term" value="C:plasma membrane"/>
    <property type="evidence" value="ECO:0007669"/>
    <property type="project" value="TreeGrafter"/>
</dbReference>
<dbReference type="InterPro" id="IPR005702">
    <property type="entry name" value="Wzc-like_C"/>
</dbReference>
<keyword evidence="8" id="KW-0067">ATP-binding</keyword>
<comment type="similarity">
    <text evidence="2">Belongs to the CpsD/CapB family.</text>
</comment>
<dbReference type="CDD" id="cd05387">
    <property type="entry name" value="BY-kinase"/>
    <property type="match status" value="1"/>
</dbReference>
<organism evidence="15 16">
    <name type="scientific">Limosilactobacillus fermentum</name>
    <name type="common">Lactobacillus fermentum</name>
    <dbReference type="NCBI Taxonomy" id="1613"/>
    <lineage>
        <taxon>Bacteria</taxon>
        <taxon>Bacillati</taxon>
        <taxon>Bacillota</taxon>
        <taxon>Bacilli</taxon>
        <taxon>Lactobacillales</taxon>
        <taxon>Lactobacillaceae</taxon>
        <taxon>Limosilactobacillus</taxon>
    </lineage>
</organism>
<proteinExistence type="inferred from homology"/>
<evidence type="ECO:0000256" key="7">
    <source>
        <dbReference type="ARBA" id="ARBA00022777"/>
    </source>
</evidence>
<evidence type="ECO:0000256" key="6">
    <source>
        <dbReference type="ARBA" id="ARBA00022741"/>
    </source>
</evidence>
<gene>
    <name evidence="15" type="ORF">BUW47_04775</name>
</gene>
<comment type="catalytic activity">
    <reaction evidence="13">
        <text>L-tyrosyl-[protein] + ATP = O-phospho-L-tyrosyl-[protein] + ADP + H(+)</text>
        <dbReference type="Rhea" id="RHEA:10596"/>
        <dbReference type="Rhea" id="RHEA-COMP:10136"/>
        <dbReference type="Rhea" id="RHEA-COMP:20101"/>
        <dbReference type="ChEBI" id="CHEBI:15378"/>
        <dbReference type="ChEBI" id="CHEBI:30616"/>
        <dbReference type="ChEBI" id="CHEBI:46858"/>
        <dbReference type="ChEBI" id="CHEBI:61978"/>
        <dbReference type="ChEBI" id="CHEBI:456216"/>
        <dbReference type="EC" id="2.7.10.2"/>
    </reaction>
</comment>
<keyword evidence="9" id="KW-0972">Capsule biogenesis/degradation</keyword>
<dbReference type="InterPro" id="IPR027417">
    <property type="entry name" value="P-loop_NTPase"/>
</dbReference>
<dbReference type="Pfam" id="PF13614">
    <property type="entry name" value="AAA_31"/>
    <property type="match status" value="1"/>
</dbReference>
<evidence type="ECO:0000256" key="13">
    <source>
        <dbReference type="ARBA" id="ARBA00051245"/>
    </source>
</evidence>
<reference evidence="15 16" key="1">
    <citation type="submission" date="2016-12" db="EMBL/GenBank/DDBJ databases">
        <title>Complete Genome Sequence of Lactobacillus fermentum Strain SNUV175, a Probiotic for Treatment of Bacterial Vaginosis.</title>
        <authorList>
            <person name="Lee S."/>
            <person name="You H.J."/>
            <person name="Kwon B."/>
            <person name="Ko G."/>
        </authorList>
    </citation>
    <scope>NUCLEOTIDE SEQUENCE [LARGE SCALE GENOMIC DNA]</scope>
    <source>
        <strain evidence="15 16">SNUV175</strain>
    </source>
</reference>
<dbReference type="EMBL" id="CP019030">
    <property type="protein sequence ID" value="APU45783.1"/>
    <property type="molecule type" value="Genomic_DNA"/>
</dbReference>
<evidence type="ECO:0000256" key="11">
    <source>
        <dbReference type="ARBA" id="ARBA00023169"/>
    </source>
</evidence>
<evidence type="ECO:0000256" key="3">
    <source>
        <dbReference type="ARBA" id="ARBA00011903"/>
    </source>
</evidence>
<dbReference type="Proteomes" id="UP000185427">
    <property type="component" value="Chromosome"/>
</dbReference>
<dbReference type="GO" id="GO:0045227">
    <property type="term" value="P:capsule polysaccharide biosynthetic process"/>
    <property type="evidence" value="ECO:0007669"/>
    <property type="project" value="UniProtKB-UniPathway"/>
</dbReference>
<keyword evidence="7" id="KW-0418">Kinase</keyword>
<evidence type="ECO:0000256" key="5">
    <source>
        <dbReference type="ARBA" id="ARBA00022679"/>
    </source>
</evidence>
<dbReference type="OrthoDB" id="9794577at2"/>
<evidence type="ECO:0000313" key="16">
    <source>
        <dbReference type="Proteomes" id="UP000185427"/>
    </source>
</evidence>
<evidence type="ECO:0000259" key="14">
    <source>
        <dbReference type="Pfam" id="PF13614"/>
    </source>
</evidence>
<dbReference type="PANTHER" id="PTHR32309:SF13">
    <property type="entry name" value="FERRIC ENTEROBACTIN TRANSPORT PROTEIN FEPE"/>
    <property type="match status" value="1"/>
</dbReference>
<evidence type="ECO:0000256" key="12">
    <source>
        <dbReference type="ARBA" id="ARBA00024964"/>
    </source>
</evidence>
<dbReference type="RefSeq" id="WP_075667299.1">
    <property type="nucleotide sequence ID" value="NZ_CP019030.1"/>
</dbReference>
<dbReference type="GO" id="GO:0005524">
    <property type="term" value="F:ATP binding"/>
    <property type="evidence" value="ECO:0007669"/>
    <property type="project" value="UniProtKB-KW"/>
</dbReference>
<dbReference type="GO" id="GO:0042802">
    <property type="term" value="F:identical protein binding"/>
    <property type="evidence" value="ECO:0007669"/>
    <property type="project" value="UniProtKB-ARBA"/>
</dbReference>
<evidence type="ECO:0000256" key="4">
    <source>
        <dbReference type="ARBA" id="ARBA00019200"/>
    </source>
</evidence>
<dbReference type="EC" id="2.7.10.2" evidence="3"/>